<dbReference type="AlphaFoldDB" id="A0A8J7SMB9"/>
<feature type="domain" description="CBS" evidence="3">
    <location>
        <begin position="76"/>
        <end position="134"/>
    </location>
</feature>
<proteinExistence type="predicted"/>
<dbReference type="EMBL" id="JAGMWN010000003">
    <property type="protein sequence ID" value="MBP5856836.1"/>
    <property type="molecule type" value="Genomic_DNA"/>
</dbReference>
<protein>
    <submittedName>
        <fullName evidence="4">CBS domain-containing protein</fullName>
    </submittedName>
</protein>
<dbReference type="PANTHER" id="PTHR43080:SF2">
    <property type="entry name" value="CBS DOMAIN-CONTAINING PROTEIN"/>
    <property type="match status" value="1"/>
</dbReference>
<evidence type="ECO:0000256" key="2">
    <source>
        <dbReference type="PROSITE-ProRule" id="PRU00703"/>
    </source>
</evidence>
<keyword evidence="1 2" id="KW-0129">CBS domain</keyword>
<dbReference type="Proteomes" id="UP000672602">
    <property type="component" value="Unassembled WGS sequence"/>
</dbReference>
<evidence type="ECO:0000313" key="4">
    <source>
        <dbReference type="EMBL" id="MBP5856836.1"/>
    </source>
</evidence>
<dbReference type="PROSITE" id="PS51371">
    <property type="entry name" value="CBS"/>
    <property type="match status" value="2"/>
</dbReference>
<comment type="caution">
    <text evidence="4">The sequence shown here is derived from an EMBL/GenBank/DDBJ whole genome shotgun (WGS) entry which is preliminary data.</text>
</comment>
<dbReference type="Gene3D" id="3.10.580.10">
    <property type="entry name" value="CBS-domain"/>
    <property type="match status" value="1"/>
</dbReference>
<dbReference type="InterPro" id="IPR046342">
    <property type="entry name" value="CBS_dom_sf"/>
</dbReference>
<dbReference type="InterPro" id="IPR000644">
    <property type="entry name" value="CBS_dom"/>
</dbReference>
<feature type="domain" description="CBS" evidence="3">
    <location>
        <begin position="6"/>
        <end position="67"/>
    </location>
</feature>
<evidence type="ECO:0000313" key="5">
    <source>
        <dbReference type="Proteomes" id="UP000672602"/>
    </source>
</evidence>
<sequence>MSVASILSGKDGDVLTVTPDQTIDAASKILAERKVGAVIVVSPARKVAGILSERDIVRGLAAHGADVLKQPVSRLMTEAVTVCDRAESIDNVMRKMTDGRFRHMPVVEDGELVGVVSIGDVVKHKIANLQHEAEALRDYVMS</sequence>
<gene>
    <name evidence="4" type="ORF">KAJ83_07440</name>
</gene>
<dbReference type="SMART" id="SM00116">
    <property type="entry name" value="CBS"/>
    <property type="match status" value="2"/>
</dbReference>
<reference evidence="4" key="1">
    <citation type="submission" date="2021-04" db="EMBL/GenBank/DDBJ databases">
        <authorList>
            <person name="Zhang D.-C."/>
        </authorList>
    </citation>
    <scope>NUCLEOTIDE SEQUENCE</scope>
    <source>
        <strain evidence="4">CGMCC 1.15697</strain>
    </source>
</reference>
<organism evidence="4 5">
    <name type="scientific">Marivibrio halodurans</name>
    <dbReference type="NCBI Taxonomy" id="2039722"/>
    <lineage>
        <taxon>Bacteria</taxon>
        <taxon>Pseudomonadati</taxon>
        <taxon>Pseudomonadota</taxon>
        <taxon>Alphaproteobacteria</taxon>
        <taxon>Rhodospirillales</taxon>
        <taxon>Rhodospirillaceae</taxon>
        <taxon>Marivibrio</taxon>
    </lineage>
</organism>
<accession>A0A8J7SMB9</accession>
<dbReference type="RefSeq" id="WP_210681424.1">
    <property type="nucleotide sequence ID" value="NZ_JAGMWN010000003.1"/>
</dbReference>
<name>A0A8J7SMB9_9PROT</name>
<dbReference type="PANTHER" id="PTHR43080">
    <property type="entry name" value="CBS DOMAIN-CONTAINING PROTEIN CBSX3, MITOCHONDRIAL"/>
    <property type="match status" value="1"/>
</dbReference>
<dbReference type="InterPro" id="IPR051257">
    <property type="entry name" value="Diverse_CBS-Domain"/>
</dbReference>
<evidence type="ECO:0000256" key="1">
    <source>
        <dbReference type="ARBA" id="ARBA00023122"/>
    </source>
</evidence>
<dbReference type="CDD" id="cd04623">
    <property type="entry name" value="CBS_pair_bac_euk"/>
    <property type="match status" value="1"/>
</dbReference>
<evidence type="ECO:0000259" key="3">
    <source>
        <dbReference type="PROSITE" id="PS51371"/>
    </source>
</evidence>
<dbReference type="Pfam" id="PF00571">
    <property type="entry name" value="CBS"/>
    <property type="match status" value="2"/>
</dbReference>
<keyword evidence="5" id="KW-1185">Reference proteome</keyword>
<dbReference type="InterPro" id="IPR044725">
    <property type="entry name" value="CBSX3_CBS_dom"/>
</dbReference>
<dbReference type="SUPFAM" id="SSF54631">
    <property type="entry name" value="CBS-domain pair"/>
    <property type="match status" value="1"/>
</dbReference>